<name>A0A1M5LZA1_9FLAO</name>
<dbReference type="Proteomes" id="UP000184522">
    <property type="component" value="Unassembled WGS sequence"/>
</dbReference>
<feature type="transmembrane region" description="Helical" evidence="1">
    <location>
        <begin position="69"/>
        <end position="90"/>
    </location>
</feature>
<keyword evidence="1" id="KW-1133">Transmembrane helix</keyword>
<proteinExistence type="predicted"/>
<dbReference type="AlphaFoldDB" id="A0A1M5LZA1"/>
<evidence type="ECO:0000256" key="1">
    <source>
        <dbReference type="SAM" id="Phobius"/>
    </source>
</evidence>
<evidence type="ECO:0000313" key="3">
    <source>
        <dbReference type="Proteomes" id="UP000184522"/>
    </source>
</evidence>
<reference evidence="3" key="1">
    <citation type="submission" date="2016-11" db="EMBL/GenBank/DDBJ databases">
        <authorList>
            <person name="Varghese N."/>
            <person name="Submissions S."/>
        </authorList>
    </citation>
    <scope>NUCLEOTIDE SEQUENCE [LARGE SCALE GENOMIC DNA]</scope>
    <source>
        <strain evidence="3">DSM 25330</strain>
    </source>
</reference>
<evidence type="ECO:0000313" key="2">
    <source>
        <dbReference type="EMBL" id="SHG70316.1"/>
    </source>
</evidence>
<sequence>MKIKIKPEAIDINQLKKLLEKHFSGTYTLNKRNKNLLAVAATKTIGATVLVQKKVIIVNGNFPTMGRQVIFTILLFSLGIIPPLLVYFLFYHKKMKAVEKDVVEFITSKYTDQLKTN</sequence>
<keyword evidence="1" id="KW-0812">Transmembrane</keyword>
<protein>
    <submittedName>
        <fullName evidence="2">Uncharacterized protein</fullName>
    </submittedName>
</protein>
<keyword evidence="3" id="KW-1185">Reference proteome</keyword>
<accession>A0A1M5LZA1</accession>
<dbReference type="RefSeq" id="WP_073083296.1">
    <property type="nucleotide sequence ID" value="NZ_FQWS01000001.1"/>
</dbReference>
<dbReference type="OrthoDB" id="9974031at2"/>
<keyword evidence="1" id="KW-0472">Membrane</keyword>
<organism evidence="2 3">
    <name type="scientific">Winogradskyella jejuensis</name>
    <dbReference type="NCBI Taxonomy" id="1089305"/>
    <lineage>
        <taxon>Bacteria</taxon>
        <taxon>Pseudomonadati</taxon>
        <taxon>Bacteroidota</taxon>
        <taxon>Flavobacteriia</taxon>
        <taxon>Flavobacteriales</taxon>
        <taxon>Flavobacteriaceae</taxon>
        <taxon>Winogradskyella</taxon>
    </lineage>
</organism>
<dbReference type="EMBL" id="FQWS01000001">
    <property type="protein sequence ID" value="SHG70316.1"/>
    <property type="molecule type" value="Genomic_DNA"/>
</dbReference>
<gene>
    <name evidence="2" type="ORF">SAMN05444148_0759</name>
</gene>
<dbReference type="STRING" id="1089305.SAMN05444148_0759"/>